<dbReference type="Proteomes" id="UP000249229">
    <property type="component" value="Unassembled WGS sequence"/>
</dbReference>
<evidence type="ECO:0000313" key="3">
    <source>
        <dbReference type="Proteomes" id="UP000249229"/>
    </source>
</evidence>
<feature type="chain" id="PRO_5016046726" evidence="1">
    <location>
        <begin position="21"/>
        <end position="136"/>
    </location>
</feature>
<evidence type="ECO:0000256" key="1">
    <source>
        <dbReference type="SAM" id="SignalP"/>
    </source>
</evidence>
<evidence type="ECO:0000313" key="2">
    <source>
        <dbReference type="EMBL" id="PZQ60525.1"/>
    </source>
</evidence>
<keyword evidence="1" id="KW-0732">Signal</keyword>
<reference evidence="2 3" key="1">
    <citation type="submission" date="2017-08" db="EMBL/GenBank/DDBJ databases">
        <title>Infants hospitalized years apart are colonized by the same room-sourced microbial strains.</title>
        <authorList>
            <person name="Brooks B."/>
            <person name="Olm M.R."/>
            <person name="Firek B.A."/>
            <person name="Baker R."/>
            <person name="Thomas B.C."/>
            <person name="Morowitz M.J."/>
            <person name="Banfield J.F."/>
        </authorList>
    </citation>
    <scope>NUCLEOTIDE SEQUENCE [LARGE SCALE GENOMIC DNA]</scope>
    <source>
        <strain evidence="2">S2_005_001_R1_22</strain>
    </source>
</reference>
<comment type="caution">
    <text evidence="2">The sequence shown here is derived from an EMBL/GenBank/DDBJ whole genome shotgun (WGS) entry which is preliminary data.</text>
</comment>
<dbReference type="EMBL" id="QFQI01000005">
    <property type="protein sequence ID" value="PZQ60525.1"/>
    <property type="molecule type" value="Genomic_DNA"/>
</dbReference>
<sequence>MRFLITFLAAGALGAAAVVAAPGQRPDRGPDRAEAAYAKLLAGKTPGKEEACIDTRFTKPQLSAHGTRLLYRVSDRLVYVSETGGGCENVARGDAMVTRQFQTRLCRGDIAQTVDLPTRMPTGSCALGGFVPYRSK</sequence>
<proteinExistence type="predicted"/>
<dbReference type="AlphaFoldDB" id="A0A2W5PCA2"/>
<gene>
    <name evidence="2" type="ORF">DI544_09010</name>
</gene>
<feature type="signal peptide" evidence="1">
    <location>
        <begin position="1"/>
        <end position="20"/>
    </location>
</feature>
<protein>
    <submittedName>
        <fullName evidence="2">Uncharacterized protein</fullName>
    </submittedName>
</protein>
<organism evidence="2 3">
    <name type="scientific">Sphingomonas taxi</name>
    <dbReference type="NCBI Taxonomy" id="1549858"/>
    <lineage>
        <taxon>Bacteria</taxon>
        <taxon>Pseudomonadati</taxon>
        <taxon>Pseudomonadota</taxon>
        <taxon>Alphaproteobacteria</taxon>
        <taxon>Sphingomonadales</taxon>
        <taxon>Sphingomonadaceae</taxon>
        <taxon>Sphingomonas</taxon>
    </lineage>
</organism>
<accession>A0A2W5PCA2</accession>
<name>A0A2W5PCA2_9SPHN</name>